<dbReference type="Pfam" id="PF01326">
    <property type="entry name" value="PPDK_N"/>
    <property type="match status" value="1"/>
</dbReference>
<dbReference type="NCBIfam" id="NF004508">
    <property type="entry name" value="PRK05849.1"/>
    <property type="match status" value="1"/>
</dbReference>
<dbReference type="GO" id="GO:0003824">
    <property type="term" value="F:catalytic activity"/>
    <property type="evidence" value="ECO:0007669"/>
    <property type="project" value="UniProtKB-ARBA"/>
</dbReference>
<dbReference type="PANTHER" id="PTHR43615">
    <property type="entry name" value="PHOSPHOENOLPYRUVATE SYNTHASE-RELATED"/>
    <property type="match status" value="1"/>
</dbReference>
<evidence type="ECO:0000313" key="3">
    <source>
        <dbReference type="EMBL" id="XAO51763.1"/>
    </source>
</evidence>
<dbReference type="PANTHER" id="PTHR43615:SF1">
    <property type="entry name" value="PPDK_N DOMAIN-CONTAINING PROTEIN"/>
    <property type="match status" value="1"/>
</dbReference>
<dbReference type="RefSeq" id="WP_346356389.1">
    <property type="nucleotide sequence ID" value="NZ_CP078013.2"/>
</dbReference>
<dbReference type="InterPro" id="IPR029044">
    <property type="entry name" value="Nucleotide-diphossugar_trans"/>
</dbReference>
<dbReference type="Gene3D" id="3.90.550.10">
    <property type="entry name" value="Spore Coat Polysaccharide Biosynthesis Protein SpsA, Chain A"/>
    <property type="match status" value="1"/>
</dbReference>
<name>A0ABD8B4T1_9PSED</name>
<feature type="domain" description="Pyruvate phosphate dikinase AMP/ATP-binding" evidence="2">
    <location>
        <begin position="265"/>
        <end position="449"/>
    </location>
</feature>
<evidence type="ECO:0000313" key="4">
    <source>
        <dbReference type="Proteomes" id="UP001056907"/>
    </source>
</evidence>
<dbReference type="InterPro" id="IPR051549">
    <property type="entry name" value="PEP_Utilizing_Enz"/>
</dbReference>
<dbReference type="Gene3D" id="3.30.1490.20">
    <property type="entry name" value="ATP-grasp fold, A domain"/>
    <property type="match status" value="1"/>
</dbReference>
<dbReference type="AlphaFoldDB" id="A0ABD8B4T1"/>
<dbReference type="InterPro" id="IPR008279">
    <property type="entry name" value="PEP-util_enz_mobile_dom"/>
</dbReference>
<dbReference type="Pfam" id="PF00391">
    <property type="entry name" value="PEP-utilizers"/>
    <property type="match status" value="1"/>
</dbReference>
<reference evidence="3" key="2">
    <citation type="submission" date="2024-04" db="EMBL/GenBank/DDBJ databases">
        <authorList>
            <person name="Diaz M."/>
            <person name="Bach T."/>
            <person name="Gonzalez Anta G."/>
            <person name="Agaras B."/>
            <person name="Wibberg D."/>
            <person name="Noguera F."/>
            <person name="Canciani W."/>
            <person name="Ybarra T."/>
            <person name="Nunez M.L."/>
            <person name="Valverde C."/>
        </authorList>
    </citation>
    <scope>NUCLEOTIDE SEQUENCE</scope>
    <source>
        <strain evidence="3">1008</strain>
    </source>
</reference>
<dbReference type="Gene3D" id="3.50.30.10">
    <property type="entry name" value="Phosphohistidine domain"/>
    <property type="match status" value="1"/>
</dbReference>
<dbReference type="InterPro" id="IPR036637">
    <property type="entry name" value="Phosphohistidine_dom_sf"/>
</dbReference>
<proteinExistence type="predicted"/>
<protein>
    <submittedName>
        <fullName evidence="3">PEP/pyruvate-binding domain-containing protein</fullName>
    </submittedName>
</protein>
<feature type="domain" description="PEP-utilising enzyme mobile" evidence="1">
    <location>
        <begin position="941"/>
        <end position="1007"/>
    </location>
</feature>
<sequence length="1017" mass="114100">MQSAVIFLGAGRPFQGDEHAALRNASGHTRVIDWLLHATTSRSSDVHFVGGYKVDSIKERYPDFNYWINTDWQETQSAYSFLQVDLTDKTKSLVSYSDILFRRSLIDTMVESQADISVAVDSHWRTRYAGRTRSDLDRSEKVCLFGHTITRLGPDIPSSTASAEFVGCVHFGPRAVQYLQASKIDLQQRFQKGHLSDLVEALRCQGMNVQAVDVQGDWAELNEPQDLAHFVLGTKAQTLRRLRRMVKLSRIEDQVSFTVAQWWKIADSLTGTIQHEFPDRYLVIRSSALSEDGFVNSNAGAYTSLLNIDGRDSIRLKEAIEHVISSYSDANPDNQVLVQPMLEQVLASGVVFTRSLSSGAPYYIVNYDDTSGSTESITSGSSQDHKTLLMRRDAVAHSPNIPEHLRGLLPALREIESLLSYDSLDIEFAITADAGLHILQVRPIAVDHSKWDGNDQDILKRLDDARELFNQLQQPAPFVVGKRGLFGIMPDWNPAEIIGTKPNLLSASLYQYLIMDETWATQRAEYGYRDVRPQPLLISFAGHPYVDIRASFNSFVPKCLDDALAGRLVDFYLSSLKRQPHLHDKVEFDVVPTCFALDFDRWHQRLTTHGGFTDSEIEQLRAALRDISQNALTRSHQDRTTIDALERRFAHLASPTIPPLEQVWTLLHDCRRYGALPFAHLARSAFIAVTFLRSAVSTRVLTEAEMDDFLGSIRTVSHELTHDALSCSKGEMRNEDFVQKYGHLRPGTYDINSLSYREDPERYLTPIVESAVSQPSTPRVDGQLWHQARHRLTNALNEQGIVCSSEELETFLREAIEGREYAKFAFTRNLSLALDTLVSWAEPLGISREELAYMDIHTLMGLRNTTLPPEQLSQFIRAKADRGRAEHEQIQVIELPPLLCSAEDFNVFLYPATQPNFVGAGIVSGICVDLSQGTDEQDLTGKIAMIPQADPGYDWVFGRQIAGLITMYGGANSHMAIRAAEFGLPAALGVGETQYRTLAAAHSLELDAGNRMIRVIR</sequence>
<evidence type="ECO:0000259" key="1">
    <source>
        <dbReference type="Pfam" id="PF00391"/>
    </source>
</evidence>
<dbReference type="Proteomes" id="UP001056907">
    <property type="component" value="Chromosome"/>
</dbReference>
<dbReference type="Gene3D" id="3.30.470.20">
    <property type="entry name" value="ATP-grasp fold, B domain"/>
    <property type="match status" value="1"/>
</dbReference>
<dbReference type="EMBL" id="CP078013">
    <property type="protein sequence ID" value="XAO51763.1"/>
    <property type="molecule type" value="Genomic_DNA"/>
</dbReference>
<reference evidence="3" key="1">
    <citation type="journal article" date="2022" name="Front. Plant Sci.">
        <title>Agronomic efficiency and genome mining analysis of the wheat-biostimulant rhizospheric bacterium Pseudomonas pergaminensis sp. nov. strain 1008T.</title>
        <authorList>
            <person name="Diaz M."/>
            <person name="Bach T."/>
            <person name="Gonzalez Anta G."/>
            <person name="Agaras B."/>
            <person name="Wibberg D."/>
            <person name="Noguera F."/>
            <person name="Canciani W."/>
            <person name="Valverde C."/>
        </authorList>
    </citation>
    <scope>NUCLEOTIDE SEQUENCE</scope>
    <source>
        <strain evidence="3">1008</strain>
    </source>
</reference>
<dbReference type="InterPro" id="IPR002192">
    <property type="entry name" value="PPDK_AMP/ATP-bd"/>
</dbReference>
<organism evidence="3 4">
    <name type="scientific">Pseudomonas pergaminensis</name>
    <dbReference type="NCBI Taxonomy" id="2853159"/>
    <lineage>
        <taxon>Bacteria</taxon>
        <taxon>Pseudomonadati</taxon>
        <taxon>Pseudomonadota</taxon>
        <taxon>Gammaproteobacteria</taxon>
        <taxon>Pseudomonadales</taxon>
        <taxon>Pseudomonadaceae</taxon>
        <taxon>Pseudomonas</taxon>
    </lineage>
</organism>
<dbReference type="InterPro" id="IPR013815">
    <property type="entry name" value="ATP_grasp_subdomain_1"/>
</dbReference>
<gene>
    <name evidence="3" type="ORF">KUA23_30135</name>
</gene>
<dbReference type="SUPFAM" id="SSF52009">
    <property type="entry name" value="Phosphohistidine domain"/>
    <property type="match status" value="1"/>
</dbReference>
<dbReference type="SUPFAM" id="SSF53448">
    <property type="entry name" value="Nucleotide-diphospho-sugar transferases"/>
    <property type="match status" value="1"/>
</dbReference>
<evidence type="ECO:0000259" key="2">
    <source>
        <dbReference type="Pfam" id="PF01326"/>
    </source>
</evidence>
<dbReference type="KEGG" id="ppeg:KUA23_30135"/>
<accession>A0ABD8B4T1</accession>
<dbReference type="SUPFAM" id="SSF56059">
    <property type="entry name" value="Glutathione synthetase ATP-binding domain-like"/>
    <property type="match status" value="1"/>
</dbReference>